<feature type="transmembrane region" description="Helical" evidence="6">
    <location>
        <begin position="451"/>
        <end position="470"/>
    </location>
</feature>
<evidence type="ECO:0000256" key="5">
    <source>
        <dbReference type="ARBA" id="ARBA00023136"/>
    </source>
</evidence>
<accession>A0A8A2V9T0</accession>
<dbReference type="Pfam" id="PF01943">
    <property type="entry name" value="Polysacc_synt"/>
    <property type="match status" value="1"/>
</dbReference>
<evidence type="ECO:0000256" key="3">
    <source>
        <dbReference type="ARBA" id="ARBA00022692"/>
    </source>
</evidence>
<feature type="transmembrane region" description="Helical" evidence="6">
    <location>
        <begin position="90"/>
        <end position="113"/>
    </location>
</feature>
<dbReference type="Proteomes" id="UP000663203">
    <property type="component" value="Chromosome"/>
</dbReference>
<proteinExistence type="predicted"/>
<feature type="transmembrane region" description="Helical" evidence="6">
    <location>
        <begin position="153"/>
        <end position="173"/>
    </location>
</feature>
<dbReference type="PANTHER" id="PTHR30250">
    <property type="entry name" value="PST FAMILY PREDICTED COLANIC ACID TRANSPORTER"/>
    <property type="match status" value="1"/>
</dbReference>
<keyword evidence="4 6" id="KW-1133">Transmembrane helix</keyword>
<evidence type="ECO:0000256" key="2">
    <source>
        <dbReference type="ARBA" id="ARBA00022475"/>
    </source>
</evidence>
<feature type="transmembrane region" description="Helical" evidence="6">
    <location>
        <begin position="335"/>
        <end position="355"/>
    </location>
</feature>
<feature type="transmembrane region" description="Helical" evidence="6">
    <location>
        <begin position="300"/>
        <end position="323"/>
    </location>
</feature>
<feature type="transmembrane region" description="Helical" evidence="6">
    <location>
        <begin position="367"/>
        <end position="386"/>
    </location>
</feature>
<name>A0A8A2V9T0_9EURY</name>
<dbReference type="EMBL" id="CP071462">
    <property type="protein sequence ID" value="QSW98231.1"/>
    <property type="molecule type" value="Genomic_DNA"/>
</dbReference>
<feature type="transmembrane region" description="Helical" evidence="6">
    <location>
        <begin position="12"/>
        <end position="30"/>
    </location>
</feature>
<dbReference type="RefSeq" id="WP_207287841.1">
    <property type="nucleotide sequence ID" value="NZ_CP071462.1"/>
</dbReference>
<dbReference type="InterPro" id="IPR050833">
    <property type="entry name" value="Poly_Biosynth_Transport"/>
</dbReference>
<feature type="transmembrane region" description="Helical" evidence="6">
    <location>
        <begin position="119"/>
        <end position="141"/>
    </location>
</feature>
<dbReference type="GO" id="GO:0005886">
    <property type="term" value="C:plasma membrane"/>
    <property type="evidence" value="ECO:0007669"/>
    <property type="project" value="UniProtKB-SubCell"/>
</dbReference>
<evidence type="ECO:0000256" key="4">
    <source>
        <dbReference type="ARBA" id="ARBA00022989"/>
    </source>
</evidence>
<keyword evidence="8" id="KW-1185">Reference proteome</keyword>
<evidence type="ECO:0000256" key="6">
    <source>
        <dbReference type="SAM" id="Phobius"/>
    </source>
</evidence>
<evidence type="ECO:0000256" key="1">
    <source>
        <dbReference type="ARBA" id="ARBA00004651"/>
    </source>
</evidence>
<feature type="transmembrane region" description="Helical" evidence="6">
    <location>
        <begin position="42"/>
        <end position="60"/>
    </location>
</feature>
<comment type="subcellular location">
    <subcellularLocation>
        <location evidence="1">Cell membrane</location>
        <topology evidence="1">Multi-pass membrane protein</topology>
    </subcellularLocation>
</comment>
<dbReference type="PANTHER" id="PTHR30250:SF11">
    <property type="entry name" value="O-ANTIGEN TRANSPORTER-RELATED"/>
    <property type="match status" value="1"/>
</dbReference>
<gene>
    <name evidence="7" type="ORF">J0X25_12555</name>
</gene>
<dbReference type="AlphaFoldDB" id="A0A8A2V9T0"/>
<feature type="transmembrane region" description="Helical" evidence="6">
    <location>
        <begin position="179"/>
        <end position="198"/>
    </location>
</feature>
<feature type="transmembrane region" description="Helical" evidence="6">
    <location>
        <begin position="258"/>
        <end position="279"/>
    </location>
</feature>
<evidence type="ECO:0000313" key="8">
    <source>
        <dbReference type="Proteomes" id="UP000663203"/>
    </source>
</evidence>
<dbReference type="InterPro" id="IPR002797">
    <property type="entry name" value="Polysacc_synth"/>
</dbReference>
<dbReference type="GeneID" id="63188150"/>
<reference evidence="7 8" key="1">
    <citation type="submission" date="2021-03" db="EMBL/GenBank/DDBJ databases">
        <title>Haloterrigena longa sp. nov. and Haloterrigena limicola sp. nov., extremely halophilic archaea isolated from a salt lake.</title>
        <authorList>
            <person name="Henglin C."/>
        </authorList>
    </citation>
    <scope>NUCLEOTIDE SEQUENCE [LARGE SCALE GENOMIC DNA]</scope>
    <source>
        <strain evidence="7 8">KZCA68</strain>
    </source>
</reference>
<feature type="transmembrane region" description="Helical" evidence="6">
    <location>
        <begin position="392"/>
        <end position="414"/>
    </location>
</feature>
<feature type="transmembrane region" description="Helical" evidence="6">
    <location>
        <begin position="219"/>
        <end position="238"/>
    </location>
</feature>
<evidence type="ECO:0000313" key="7">
    <source>
        <dbReference type="EMBL" id="QSW98231.1"/>
    </source>
</evidence>
<sequence>MQIDALRGFLSILSAKIGTLILTLAITPLLVRSLGSAQYGDYSFILSLLGLAMIIINAGINDGIRKFVAEDRSGPTWESNVFGYYTRQGALLASIGAIFFLVLSASGIVGNIIGHRFEYYLYLVAILIFGRQFSSIIRSSLMGKGLEHISEPLLVVEKMMFAFIGLSLAIIGYGVTGVLIGHILASTFATIIGLYYISDRYNLHSIFRNPPEGFPKLELLTFNLYSIVLIFLMNSLYNVDIILLQPLAGSTATGYYKASLLIAEFLWFVPIAAQTALLHSTSEMWTKRDLSEITDIAARVTRFTILFTLLLAIGIAALADHFVPLYFGKEFTESIIPLLLLLPGALGFAIARPIFAIGQGKGELRPLIIATGLAALINLLLNIILIPRYSMIGAAVATSIGYGSMLIFHGIVARKIGYDPFADLRFVRLATTSVSSALLIFGISFLIKSAILSLIVVPPVGLIIYLVIAVRTRTIDHEEVLPLVSRIPEPFSKWILSFLHHISHTTGEGK</sequence>
<dbReference type="KEGG" id="hakz:J0X25_12555"/>
<keyword evidence="3 6" id="KW-0812">Transmembrane</keyword>
<organism evidence="7 8">
    <name type="scientific">Haloterrigena alkaliphila</name>
    <dbReference type="NCBI Taxonomy" id="2816475"/>
    <lineage>
        <taxon>Archaea</taxon>
        <taxon>Methanobacteriati</taxon>
        <taxon>Methanobacteriota</taxon>
        <taxon>Stenosarchaea group</taxon>
        <taxon>Halobacteria</taxon>
        <taxon>Halobacteriales</taxon>
        <taxon>Natrialbaceae</taxon>
        <taxon>Haloterrigena</taxon>
    </lineage>
</organism>
<protein>
    <submittedName>
        <fullName evidence="7">Polysaccharide biosynthesis C-terminal domain-containing protein</fullName>
    </submittedName>
</protein>
<keyword evidence="5 6" id="KW-0472">Membrane</keyword>
<keyword evidence="2" id="KW-1003">Cell membrane</keyword>
<feature type="transmembrane region" description="Helical" evidence="6">
    <location>
        <begin position="426"/>
        <end position="445"/>
    </location>
</feature>